<evidence type="ECO:0000313" key="1">
    <source>
        <dbReference type="EMBL" id="AHC40206.1"/>
    </source>
</evidence>
<dbReference type="EMBL" id="CP006935">
    <property type="protein sequence ID" value="AHC40206.1"/>
    <property type="molecule type" value="Genomic_DNA"/>
</dbReference>
<accession>A0ABN4BLS9</accession>
<evidence type="ECO:0000313" key="2">
    <source>
        <dbReference type="Proteomes" id="UP000018745"/>
    </source>
</evidence>
<organism evidence="1 2">
    <name type="scientific">Mycoplasma ovis str. Michigan</name>
    <dbReference type="NCBI Taxonomy" id="1415773"/>
    <lineage>
        <taxon>Bacteria</taxon>
        <taxon>Bacillati</taxon>
        <taxon>Mycoplasmatota</taxon>
        <taxon>Mollicutes</taxon>
        <taxon>Mycoplasmataceae</taxon>
        <taxon>Mycoplasma</taxon>
    </lineage>
</organism>
<reference evidence="1 2" key="1">
    <citation type="journal article" date="2014" name="Genome Announc.">
        <title>Complete Genome Sequence of Mycoplasma ovis Strain Michigan, a Hemoplasma of Sheep with Two Distinct 16S rRNA Genes.</title>
        <authorList>
            <person name="Deshuillers P.L."/>
            <person name="Santos A.P."/>
            <person name="do Nascimento N.C."/>
            <person name="Hampel J.A."/>
            <person name="Bergin I.L."/>
            <person name="Dyson M.C."/>
            <person name="Messick J.B."/>
        </authorList>
    </citation>
    <scope>NUCLEOTIDE SEQUENCE [LARGE SCALE GENOMIC DNA]</scope>
    <source>
        <strain evidence="1 2">Michigan</strain>
    </source>
</reference>
<protein>
    <recommendedName>
        <fullName evidence="3">Secreted protein</fullName>
    </recommendedName>
</protein>
<keyword evidence="2" id="KW-1185">Reference proteome</keyword>
<name>A0ABN4BLS9_9MOLU</name>
<sequence length="88" mass="9959">MFSLRTFLFLGTIGVPAVTSTVFFGTNLFGNFYTPPATRIFQTSTETTQQGDCKAIKLSDSAKWNNLKLWVCSDEKSPNIPVFYLFYK</sequence>
<gene>
    <name evidence="1" type="ORF">OVS_01495</name>
</gene>
<evidence type="ECO:0008006" key="3">
    <source>
        <dbReference type="Google" id="ProtNLM"/>
    </source>
</evidence>
<proteinExistence type="predicted"/>
<dbReference type="Proteomes" id="UP000018745">
    <property type="component" value="Chromosome"/>
</dbReference>